<evidence type="ECO:0000256" key="1">
    <source>
        <dbReference type="SAM" id="MobiDB-lite"/>
    </source>
</evidence>
<name>A0ABX4JYI5_9HYPH</name>
<sequence>MEAEAGAHKQCLRPETRLRQMNADSGVGARPSGLRRDLHASECRCRRMPAATEGVGILLRTMRKPRRSTSLPLRGATDNIETHLARRKLMPIVA</sequence>
<gene>
    <name evidence="2" type="ORF">CO674_03910</name>
</gene>
<dbReference type="EMBL" id="NWSY01000002">
    <property type="protein sequence ID" value="PDT25166.1"/>
    <property type="molecule type" value="Genomic_DNA"/>
</dbReference>
<reference evidence="2 3" key="1">
    <citation type="submission" date="2017-09" db="EMBL/GenBank/DDBJ databases">
        <title>Comparative genomics of rhizobia isolated from Phaseolus vulgaris in China.</title>
        <authorList>
            <person name="Tong W."/>
        </authorList>
    </citation>
    <scope>NUCLEOTIDE SEQUENCE [LARGE SCALE GENOMIC DNA]</scope>
    <source>
        <strain evidence="2 3">FH14</strain>
    </source>
</reference>
<organism evidence="2 3">
    <name type="scientific">Rhizobium hidalgonense</name>
    <dbReference type="NCBI Taxonomy" id="1538159"/>
    <lineage>
        <taxon>Bacteria</taxon>
        <taxon>Pseudomonadati</taxon>
        <taxon>Pseudomonadota</taxon>
        <taxon>Alphaproteobacteria</taxon>
        <taxon>Hyphomicrobiales</taxon>
        <taxon>Rhizobiaceae</taxon>
        <taxon>Rhizobium/Agrobacterium group</taxon>
        <taxon>Rhizobium</taxon>
    </lineage>
</organism>
<evidence type="ECO:0000313" key="3">
    <source>
        <dbReference type="Proteomes" id="UP000219914"/>
    </source>
</evidence>
<comment type="caution">
    <text evidence="2">The sequence shown here is derived from an EMBL/GenBank/DDBJ whole genome shotgun (WGS) entry which is preliminary data.</text>
</comment>
<feature type="region of interest" description="Disordered" evidence="1">
    <location>
        <begin position="1"/>
        <end position="34"/>
    </location>
</feature>
<accession>A0ABX4JYI5</accession>
<protein>
    <submittedName>
        <fullName evidence="2">Uncharacterized protein</fullName>
    </submittedName>
</protein>
<keyword evidence="3" id="KW-1185">Reference proteome</keyword>
<proteinExistence type="predicted"/>
<evidence type="ECO:0000313" key="2">
    <source>
        <dbReference type="EMBL" id="PDT25166.1"/>
    </source>
</evidence>
<dbReference type="Proteomes" id="UP000219914">
    <property type="component" value="Unassembled WGS sequence"/>
</dbReference>